<dbReference type="EMBL" id="SDGV01000031">
    <property type="protein sequence ID" value="THB60268.1"/>
    <property type="molecule type" value="Genomic_DNA"/>
</dbReference>
<keyword evidence="1" id="KW-0472">Membrane</keyword>
<accession>A0A4S3B1G7</accession>
<feature type="transmembrane region" description="Helical" evidence="1">
    <location>
        <begin position="181"/>
        <end position="202"/>
    </location>
</feature>
<gene>
    <name evidence="2" type="ORF">ESZ54_11495</name>
</gene>
<sequence>MTKKQSVSFSLGFIVLTTLLQTVLSVLPGYLYYQDNPQGPMILPYMLVYLLLCDFFQVFTRALYKKGRSLSLAIYAIKILASGALIYFVASQTAYQFVLIFIAYEIFQLLILSKHFFYIDSIMYSITNAIFKGLVFNQLLTISYPFNYDFKAMIPFIFAFFLILFITILTQGMYSFLSKQAWFLLLSVVCLITIYYLLYMQFSNSILPLWKFTSFIVANIIALFFFAKSKNSQKKELVLYLFGLVGLMVYYF</sequence>
<feature type="transmembrane region" description="Helical" evidence="1">
    <location>
        <begin position="208"/>
        <end position="227"/>
    </location>
</feature>
<keyword evidence="1" id="KW-1133">Transmembrane helix</keyword>
<feature type="transmembrane region" description="Helical" evidence="1">
    <location>
        <begin position="152"/>
        <end position="169"/>
    </location>
</feature>
<evidence type="ECO:0000256" key="1">
    <source>
        <dbReference type="SAM" id="Phobius"/>
    </source>
</evidence>
<feature type="transmembrane region" description="Helical" evidence="1">
    <location>
        <begin position="41"/>
        <end position="60"/>
    </location>
</feature>
<evidence type="ECO:0000313" key="3">
    <source>
        <dbReference type="Proteomes" id="UP000310506"/>
    </source>
</evidence>
<name>A0A4S3B1G7_9ENTE</name>
<reference evidence="2 3" key="1">
    <citation type="submission" date="2019-01" db="EMBL/GenBank/DDBJ databases">
        <title>Vagococcus silagei sp. nov. isolated from brewer's grain.</title>
        <authorList>
            <person name="Guu J.-R."/>
        </authorList>
    </citation>
    <scope>NUCLEOTIDE SEQUENCE [LARGE SCALE GENOMIC DNA]</scope>
    <source>
        <strain evidence="2 3">2B-2</strain>
    </source>
</reference>
<feature type="transmembrane region" description="Helical" evidence="1">
    <location>
        <begin position="96"/>
        <end position="117"/>
    </location>
</feature>
<comment type="caution">
    <text evidence="2">The sequence shown here is derived from an EMBL/GenBank/DDBJ whole genome shotgun (WGS) entry which is preliminary data.</text>
</comment>
<dbReference type="AlphaFoldDB" id="A0A4S3B1G7"/>
<protein>
    <submittedName>
        <fullName evidence="2">Uncharacterized protein</fullName>
    </submittedName>
</protein>
<dbReference type="Proteomes" id="UP000310506">
    <property type="component" value="Unassembled WGS sequence"/>
</dbReference>
<keyword evidence="1" id="KW-0812">Transmembrane</keyword>
<organism evidence="2 3">
    <name type="scientific">Vagococcus silagei</name>
    <dbReference type="NCBI Taxonomy" id="2508885"/>
    <lineage>
        <taxon>Bacteria</taxon>
        <taxon>Bacillati</taxon>
        <taxon>Bacillota</taxon>
        <taxon>Bacilli</taxon>
        <taxon>Lactobacillales</taxon>
        <taxon>Enterococcaceae</taxon>
        <taxon>Vagococcus</taxon>
    </lineage>
</organism>
<evidence type="ECO:0000313" key="2">
    <source>
        <dbReference type="EMBL" id="THB60268.1"/>
    </source>
</evidence>
<proteinExistence type="predicted"/>
<keyword evidence="3" id="KW-1185">Reference proteome</keyword>
<feature type="transmembrane region" description="Helical" evidence="1">
    <location>
        <begin position="72"/>
        <end position="90"/>
    </location>
</feature>
<feature type="transmembrane region" description="Helical" evidence="1">
    <location>
        <begin position="129"/>
        <end position="146"/>
    </location>
</feature>
<feature type="transmembrane region" description="Helical" evidence="1">
    <location>
        <begin position="236"/>
        <end position="251"/>
    </location>
</feature>